<reference evidence="2 3" key="1">
    <citation type="submission" date="2019-03" db="EMBL/GenBank/DDBJ databases">
        <title>Draft genome sequences of novel Actinobacteria.</title>
        <authorList>
            <person name="Sahin N."/>
            <person name="Ay H."/>
            <person name="Saygin H."/>
        </authorList>
    </citation>
    <scope>NUCLEOTIDE SEQUENCE [LARGE SCALE GENOMIC DNA]</scope>
    <source>
        <strain evidence="2 3">DSM 45941</strain>
    </source>
</reference>
<dbReference type="Gene3D" id="3.60.10.10">
    <property type="entry name" value="Endonuclease/exonuclease/phosphatase"/>
    <property type="match status" value="1"/>
</dbReference>
<sequence>MMDHPARRFNANGIVHCADRLVLPAPSRTFQADTGKIGRGGPVMRARVLTFNTLFRGQARARTGALADLVERSGYDVVCLQEVISPLILARFRRAARSYPHVAHAMAPPLVRGGLVTLSRWPITRTHFLTYAIGPPVRPEWLLRKGALFTRLRAPGGFLTVVNTHLSANMDMDWSASNAYTKVEQSELRQLEAAINRIPQSEAMVVMGDFNVPRDSSYFQEFVSATGLQDALKGDTEPTYRPDYADIGAIDQLLVRPGVEAATRVVFKEEIRLPDGRPAVLSDHYGIEATLTR</sequence>
<dbReference type="OrthoDB" id="3676652at2"/>
<evidence type="ECO:0000313" key="3">
    <source>
        <dbReference type="Proteomes" id="UP000295578"/>
    </source>
</evidence>
<dbReference type="InterPro" id="IPR005135">
    <property type="entry name" value="Endo/exonuclease/phosphatase"/>
</dbReference>
<dbReference type="AlphaFoldDB" id="A0A4R5BDI8"/>
<comment type="caution">
    <text evidence="2">The sequence shown here is derived from an EMBL/GenBank/DDBJ whole genome shotgun (WGS) entry which is preliminary data.</text>
</comment>
<dbReference type="Pfam" id="PF03372">
    <property type="entry name" value="Exo_endo_phos"/>
    <property type="match status" value="1"/>
</dbReference>
<evidence type="ECO:0000313" key="2">
    <source>
        <dbReference type="EMBL" id="TDD81854.1"/>
    </source>
</evidence>
<dbReference type="GO" id="GO:0004767">
    <property type="term" value="F:sphingomyelin phosphodiesterase activity"/>
    <property type="evidence" value="ECO:0007669"/>
    <property type="project" value="InterPro"/>
</dbReference>
<dbReference type="SUPFAM" id="SSF56219">
    <property type="entry name" value="DNase I-like"/>
    <property type="match status" value="1"/>
</dbReference>
<accession>A0A4R5BDI8</accession>
<dbReference type="EMBL" id="SMKY01000072">
    <property type="protein sequence ID" value="TDD81854.1"/>
    <property type="molecule type" value="Genomic_DNA"/>
</dbReference>
<dbReference type="PANTHER" id="PTHR16320:SF23">
    <property type="entry name" value="SPHINGOMYELINASE C 1"/>
    <property type="match status" value="1"/>
</dbReference>
<organism evidence="2 3">
    <name type="scientific">Actinomadura darangshiensis</name>
    <dbReference type="NCBI Taxonomy" id="705336"/>
    <lineage>
        <taxon>Bacteria</taxon>
        <taxon>Bacillati</taxon>
        <taxon>Actinomycetota</taxon>
        <taxon>Actinomycetes</taxon>
        <taxon>Streptosporangiales</taxon>
        <taxon>Thermomonosporaceae</taxon>
        <taxon>Actinomadura</taxon>
    </lineage>
</organism>
<dbReference type="InterPro" id="IPR038772">
    <property type="entry name" value="Sph/SMPD2-like"/>
</dbReference>
<evidence type="ECO:0000259" key="1">
    <source>
        <dbReference type="Pfam" id="PF03372"/>
    </source>
</evidence>
<keyword evidence="3" id="KW-1185">Reference proteome</keyword>
<feature type="domain" description="Endonuclease/exonuclease/phosphatase" evidence="1">
    <location>
        <begin position="49"/>
        <end position="284"/>
    </location>
</feature>
<gene>
    <name evidence="2" type="ORF">E1293_17810</name>
</gene>
<protein>
    <recommendedName>
        <fullName evidence="1">Endonuclease/exonuclease/phosphatase domain-containing protein</fullName>
    </recommendedName>
</protein>
<name>A0A4R5BDI8_9ACTN</name>
<dbReference type="InterPro" id="IPR036691">
    <property type="entry name" value="Endo/exonu/phosph_ase_sf"/>
</dbReference>
<dbReference type="Proteomes" id="UP000295578">
    <property type="component" value="Unassembled WGS sequence"/>
</dbReference>
<proteinExistence type="predicted"/>
<dbReference type="PANTHER" id="PTHR16320">
    <property type="entry name" value="SPHINGOMYELINASE FAMILY MEMBER"/>
    <property type="match status" value="1"/>
</dbReference>